<name>A0A2C9WIL2_MANES</name>
<reference evidence="1" key="1">
    <citation type="submission" date="2016-02" db="EMBL/GenBank/DDBJ databases">
        <title>WGS assembly of Manihot esculenta.</title>
        <authorList>
            <person name="Bredeson J.V."/>
            <person name="Prochnik S.E."/>
            <person name="Lyons J.B."/>
            <person name="Schmutz J."/>
            <person name="Grimwood J."/>
            <person name="Vrebalov J."/>
            <person name="Bart R.S."/>
            <person name="Amuge T."/>
            <person name="Ferguson M.E."/>
            <person name="Green R."/>
            <person name="Putnam N."/>
            <person name="Stites J."/>
            <person name="Rounsley S."/>
            <person name="Rokhsar D.S."/>
        </authorList>
    </citation>
    <scope>NUCLEOTIDE SEQUENCE [LARGE SCALE GENOMIC DNA]</scope>
    <source>
        <tissue evidence="1">Leaf</tissue>
    </source>
</reference>
<accession>A0A2C9WIL2</accession>
<protein>
    <submittedName>
        <fullName evidence="1">Uncharacterized protein</fullName>
    </submittedName>
</protein>
<gene>
    <name evidence="1" type="ORF">MANES_01G077600</name>
</gene>
<dbReference type="AlphaFoldDB" id="A0A2C9WIL2"/>
<dbReference type="EMBL" id="CM004387">
    <property type="protein sequence ID" value="OAY59994.1"/>
    <property type="molecule type" value="Genomic_DNA"/>
</dbReference>
<proteinExistence type="predicted"/>
<sequence>MRTEGLGQFSSLSLGWDKFTLLMSIVIITGKNTDPGQREVQKRKTDTKWKIDHIASFEGLCPLFPL</sequence>
<organism evidence="1">
    <name type="scientific">Manihot esculenta</name>
    <name type="common">Cassava</name>
    <name type="synonym">Jatropha manihot</name>
    <dbReference type="NCBI Taxonomy" id="3983"/>
    <lineage>
        <taxon>Eukaryota</taxon>
        <taxon>Viridiplantae</taxon>
        <taxon>Streptophyta</taxon>
        <taxon>Embryophyta</taxon>
        <taxon>Tracheophyta</taxon>
        <taxon>Spermatophyta</taxon>
        <taxon>Magnoliopsida</taxon>
        <taxon>eudicotyledons</taxon>
        <taxon>Gunneridae</taxon>
        <taxon>Pentapetalae</taxon>
        <taxon>rosids</taxon>
        <taxon>fabids</taxon>
        <taxon>Malpighiales</taxon>
        <taxon>Euphorbiaceae</taxon>
        <taxon>Crotonoideae</taxon>
        <taxon>Manihoteae</taxon>
        <taxon>Manihot</taxon>
    </lineage>
</organism>
<evidence type="ECO:0000313" key="1">
    <source>
        <dbReference type="EMBL" id="OAY59994.1"/>
    </source>
</evidence>